<protein>
    <recommendedName>
        <fullName evidence="6 7">D,D-heptose 1,7-bisphosphate phosphatase</fullName>
        <ecNumber evidence="7">3.1.3.-</ecNumber>
    </recommendedName>
</protein>
<comment type="subcellular location">
    <subcellularLocation>
        <location evidence="1 7">Cytoplasm</location>
    </subcellularLocation>
</comment>
<dbReference type="Proteomes" id="UP001562065">
    <property type="component" value="Unassembled WGS sequence"/>
</dbReference>
<dbReference type="InterPro" id="IPR004446">
    <property type="entry name" value="Heptose_bisP_phosphatase"/>
</dbReference>
<dbReference type="NCBIfam" id="NF006506">
    <property type="entry name" value="PRK08942.1"/>
    <property type="match status" value="1"/>
</dbReference>
<dbReference type="NCBIfam" id="TIGR01662">
    <property type="entry name" value="HAD-SF-IIIA"/>
    <property type="match status" value="1"/>
</dbReference>
<sequence>MRPLVILDRDGVLNEDSDAFIKSPQEWIPIAGAAAAVARLNQAGFDVYVATNQSGIARGYYSLDTLSDIHKKMCAIAADAGAHFDGITFCPHGPDAQCGCRKPLPGLLDQIAVLRGAPVAGGWMVGDTLRDLQAGVARGCRPALVRTGKGQRTLDKGLPAEFADTPVFDDLPAFVDWLLRDAAGTSV</sequence>
<keyword evidence="9" id="KW-1185">Reference proteome</keyword>
<keyword evidence="2 7" id="KW-0963">Cytoplasm</keyword>
<dbReference type="InterPro" id="IPR036412">
    <property type="entry name" value="HAD-like_sf"/>
</dbReference>
<organism evidence="8 9">
    <name type="scientific">Isoalcanivorax beigongshangi</name>
    <dbReference type="NCBI Taxonomy" id="3238810"/>
    <lineage>
        <taxon>Bacteria</taxon>
        <taxon>Pseudomonadati</taxon>
        <taxon>Pseudomonadota</taxon>
        <taxon>Gammaproteobacteria</taxon>
        <taxon>Oceanospirillales</taxon>
        <taxon>Alcanivoracaceae</taxon>
        <taxon>Isoalcanivorax</taxon>
    </lineage>
</organism>
<accession>A0ABV4ACP6</accession>
<evidence type="ECO:0000256" key="4">
    <source>
        <dbReference type="ARBA" id="ARBA00022801"/>
    </source>
</evidence>
<gene>
    <name evidence="8" type="primary">gmhB</name>
    <name evidence="8" type="ORF">AB5I84_00510</name>
</gene>
<proteinExistence type="inferred from homology"/>
<dbReference type="EMBL" id="JBGCUO010000001">
    <property type="protein sequence ID" value="MEY1660624.1"/>
    <property type="molecule type" value="Genomic_DNA"/>
</dbReference>
<dbReference type="GO" id="GO:0034200">
    <property type="term" value="F:D-glycero-beta-D-manno-heptose 1,7-bisphosphate 7-phosphatase activity"/>
    <property type="evidence" value="ECO:0007669"/>
    <property type="project" value="UniProtKB-EC"/>
</dbReference>
<dbReference type="SUPFAM" id="SSF56784">
    <property type="entry name" value="HAD-like"/>
    <property type="match status" value="1"/>
</dbReference>
<dbReference type="PIRSF" id="PIRSF004682">
    <property type="entry name" value="GmhB"/>
    <property type="match status" value="1"/>
</dbReference>
<dbReference type="Gene3D" id="3.40.50.1000">
    <property type="entry name" value="HAD superfamily/HAD-like"/>
    <property type="match status" value="1"/>
</dbReference>
<dbReference type="InterPro" id="IPR006543">
    <property type="entry name" value="Histidinol-phos"/>
</dbReference>
<dbReference type="InterPro" id="IPR006549">
    <property type="entry name" value="HAD-SF_hydro_IIIA"/>
</dbReference>
<keyword evidence="3" id="KW-0479">Metal-binding</keyword>
<reference evidence="8 9" key="1">
    <citation type="submission" date="2024-07" db="EMBL/GenBank/DDBJ databases">
        <authorList>
            <person name="Ren Q."/>
        </authorList>
    </citation>
    <scope>NUCLEOTIDE SEQUENCE [LARGE SCALE GENOMIC DNA]</scope>
    <source>
        <strain evidence="8 9">REN37</strain>
    </source>
</reference>
<dbReference type="Pfam" id="PF13242">
    <property type="entry name" value="Hydrolase_like"/>
    <property type="match status" value="1"/>
</dbReference>
<dbReference type="PANTHER" id="PTHR42891:SF1">
    <property type="entry name" value="D-GLYCERO-BETA-D-MANNO-HEPTOSE-1,7-BISPHOSPHATE 7-PHOSPHATASE"/>
    <property type="match status" value="1"/>
</dbReference>
<dbReference type="InterPro" id="IPR023214">
    <property type="entry name" value="HAD_sf"/>
</dbReference>
<evidence type="ECO:0000256" key="7">
    <source>
        <dbReference type="PIRNR" id="PIRNR004682"/>
    </source>
</evidence>
<evidence type="ECO:0000313" key="8">
    <source>
        <dbReference type="EMBL" id="MEY1660624.1"/>
    </source>
</evidence>
<evidence type="ECO:0000256" key="1">
    <source>
        <dbReference type="ARBA" id="ARBA00004496"/>
    </source>
</evidence>
<dbReference type="RefSeq" id="WP_369453871.1">
    <property type="nucleotide sequence ID" value="NZ_JBGCUO010000001.1"/>
</dbReference>
<evidence type="ECO:0000256" key="6">
    <source>
        <dbReference type="ARBA" id="ARBA00031828"/>
    </source>
</evidence>
<evidence type="ECO:0000313" key="9">
    <source>
        <dbReference type="Proteomes" id="UP001562065"/>
    </source>
</evidence>
<keyword evidence="4 7" id="KW-0378">Hydrolase</keyword>
<dbReference type="NCBIfam" id="TIGR01656">
    <property type="entry name" value="Histidinol-ppas"/>
    <property type="match status" value="1"/>
</dbReference>
<comment type="caution">
    <text evidence="8">The sequence shown here is derived from an EMBL/GenBank/DDBJ whole genome shotgun (WGS) entry which is preliminary data.</text>
</comment>
<evidence type="ECO:0000256" key="2">
    <source>
        <dbReference type="ARBA" id="ARBA00022490"/>
    </source>
</evidence>
<name>A0ABV4ACP6_9GAMM</name>
<keyword evidence="5 7" id="KW-0119">Carbohydrate metabolism</keyword>
<dbReference type="EC" id="3.1.3.-" evidence="7"/>
<evidence type="ECO:0000256" key="5">
    <source>
        <dbReference type="ARBA" id="ARBA00023277"/>
    </source>
</evidence>
<dbReference type="PANTHER" id="PTHR42891">
    <property type="entry name" value="D-GLYCERO-BETA-D-MANNO-HEPTOSE-1,7-BISPHOSPHATE 7-PHOSPHATASE"/>
    <property type="match status" value="1"/>
</dbReference>
<evidence type="ECO:0000256" key="3">
    <source>
        <dbReference type="ARBA" id="ARBA00022723"/>
    </source>
</evidence>
<comment type="similarity">
    <text evidence="7">Belongs to the gmhB family.</text>
</comment>